<dbReference type="OrthoDB" id="4008250at2"/>
<evidence type="ECO:0000256" key="2">
    <source>
        <dbReference type="ARBA" id="ARBA00022448"/>
    </source>
</evidence>
<dbReference type="Gene3D" id="3.40.50.300">
    <property type="entry name" value="P-loop containing nucleotide triphosphate hydrolases"/>
    <property type="match status" value="2"/>
</dbReference>
<dbReference type="InterPro" id="IPR017871">
    <property type="entry name" value="ABC_transporter-like_CS"/>
</dbReference>
<dbReference type="EMBL" id="BJHW01000002">
    <property type="protein sequence ID" value="GDY59713.1"/>
    <property type="molecule type" value="Genomic_DNA"/>
</dbReference>
<keyword evidence="4" id="KW-0067">ATP-binding</keyword>
<organism evidence="7 8">
    <name type="scientific">Streptomyces violaceusniger</name>
    <dbReference type="NCBI Taxonomy" id="68280"/>
    <lineage>
        <taxon>Bacteria</taxon>
        <taxon>Bacillati</taxon>
        <taxon>Actinomycetota</taxon>
        <taxon>Actinomycetes</taxon>
        <taxon>Kitasatosporales</taxon>
        <taxon>Streptomycetaceae</taxon>
        <taxon>Streptomyces</taxon>
        <taxon>Streptomyces violaceusniger group</taxon>
    </lineage>
</organism>
<evidence type="ECO:0000256" key="4">
    <source>
        <dbReference type="ARBA" id="ARBA00022840"/>
    </source>
</evidence>
<dbReference type="GO" id="GO:0055085">
    <property type="term" value="P:transmembrane transport"/>
    <property type="evidence" value="ECO:0007669"/>
    <property type="project" value="UniProtKB-ARBA"/>
</dbReference>
<dbReference type="Pfam" id="PF00005">
    <property type="entry name" value="ABC_tran"/>
    <property type="match status" value="2"/>
</dbReference>
<feature type="region of interest" description="Disordered" evidence="5">
    <location>
        <begin position="222"/>
        <end position="249"/>
    </location>
</feature>
<evidence type="ECO:0000256" key="1">
    <source>
        <dbReference type="ARBA" id="ARBA00005417"/>
    </source>
</evidence>
<comment type="similarity">
    <text evidence="1">Belongs to the ABC transporter superfamily.</text>
</comment>
<feature type="domain" description="ABC transporter" evidence="6">
    <location>
        <begin position="9"/>
        <end position="248"/>
    </location>
</feature>
<reference evidence="7 8" key="1">
    <citation type="journal article" date="2020" name="Int. J. Syst. Evol. Microbiol.">
        <title>Reclassification of Streptomyces castelarensis and Streptomyces sporoclivatus as later heterotypic synonyms of Streptomyces antimycoticus.</title>
        <authorList>
            <person name="Komaki H."/>
            <person name="Tamura T."/>
        </authorList>
    </citation>
    <scope>NUCLEOTIDE SEQUENCE [LARGE SCALE GENOMIC DNA]</scope>
    <source>
        <strain evidence="7 8">NBRC 13459</strain>
    </source>
</reference>
<evidence type="ECO:0000313" key="8">
    <source>
        <dbReference type="Proteomes" id="UP000301309"/>
    </source>
</evidence>
<dbReference type="CDD" id="cd03257">
    <property type="entry name" value="ABC_NikE_OppD_transporters"/>
    <property type="match status" value="1"/>
</dbReference>
<evidence type="ECO:0000313" key="7">
    <source>
        <dbReference type="EMBL" id="GDY59713.1"/>
    </source>
</evidence>
<dbReference type="AlphaFoldDB" id="A0A4D4LNU0"/>
<dbReference type="SMART" id="SM00382">
    <property type="entry name" value="AAA"/>
    <property type="match status" value="2"/>
</dbReference>
<dbReference type="PANTHER" id="PTHR43776">
    <property type="entry name" value="TRANSPORT ATP-BINDING PROTEIN"/>
    <property type="match status" value="1"/>
</dbReference>
<dbReference type="InterPro" id="IPR027417">
    <property type="entry name" value="P-loop_NTPase"/>
</dbReference>
<keyword evidence="8" id="KW-1185">Reference proteome</keyword>
<gene>
    <name evidence="7" type="ORF">SVIO_103360</name>
</gene>
<dbReference type="GO" id="GO:0005524">
    <property type="term" value="F:ATP binding"/>
    <property type="evidence" value="ECO:0007669"/>
    <property type="project" value="UniProtKB-KW"/>
</dbReference>
<dbReference type="GO" id="GO:0016887">
    <property type="term" value="F:ATP hydrolysis activity"/>
    <property type="evidence" value="ECO:0007669"/>
    <property type="project" value="InterPro"/>
</dbReference>
<dbReference type="InterPro" id="IPR050319">
    <property type="entry name" value="ABC_transp_ATP-bind"/>
</dbReference>
<keyword evidence="3" id="KW-0547">Nucleotide-binding</keyword>
<accession>A0A4D4LNU0</accession>
<proteinExistence type="inferred from homology"/>
<dbReference type="Proteomes" id="UP000301309">
    <property type="component" value="Unassembled WGS sequence"/>
</dbReference>
<evidence type="ECO:0000259" key="6">
    <source>
        <dbReference type="PROSITE" id="PS50893"/>
    </source>
</evidence>
<sequence length="504" mass="53781">MSAGTRSLVAIEGLTVEVAGRVVLDQMHLTLAEGAAVGLIGPSGCGKTTTALAVLGHLRDGMRRRAGTVRVRGAEVFPPPTWLRGRTVAYVPQDPGHTLNPYQRVGAALLDSLTRLPPRRARRDAVVELLDRVGLPADPEFARRYPHQLSGGQQQRIALAMALSRSPALLILDEPTTGLDMVTKAGIVDELRRVHRSGTALLWISHDVETLARSVDRVVTMGGGRLTSGRHPTGHRRERAPQQPGSRETALLAAASSPTLHGAGPVLSVRGLTAGHPRTQPVLLDVDLDVAPGECVAVLGVSGTGKTTLARCLAGLHPPRSGALRLDGVLAPWDIRRRTRAQRAALQLVAQSPAEALHPRQTVRTALVRPLRLLRGVTDRERLQDEINRLLLTVRLAPSTPIASPRSSPAVSVKGCPSPGRWRPGPASSCATRARPRWTPTPSVTCSPCWRKPAGTWGSPCCSSPIASTWPPARTGWSWLPTATSSQLPILVAAGLRGIRIATR</sequence>
<feature type="region of interest" description="Disordered" evidence="5">
    <location>
        <begin position="403"/>
        <end position="437"/>
    </location>
</feature>
<evidence type="ECO:0000256" key="3">
    <source>
        <dbReference type="ARBA" id="ARBA00022741"/>
    </source>
</evidence>
<dbReference type="PROSITE" id="PS00211">
    <property type="entry name" value="ABC_TRANSPORTER_1"/>
    <property type="match status" value="1"/>
</dbReference>
<dbReference type="SUPFAM" id="SSF52540">
    <property type="entry name" value="P-loop containing nucleoside triphosphate hydrolases"/>
    <property type="match status" value="2"/>
</dbReference>
<dbReference type="InterPro" id="IPR003439">
    <property type="entry name" value="ABC_transporter-like_ATP-bd"/>
</dbReference>
<name>A0A4D4LNU0_STRVO</name>
<comment type="caution">
    <text evidence="7">The sequence shown here is derived from an EMBL/GenBank/DDBJ whole genome shotgun (WGS) entry which is preliminary data.</text>
</comment>
<evidence type="ECO:0000256" key="5">
    <source>
        <dbReference type="SAM" id="MobiDB-lite"/>
    </source>
</evidence>
<dbReference type="PANTHER" id="PTHR43776:SF7">
    <property type="entry name" value="D,D-DIPEPTIDE TRANSPORT ATP-BINDING PROTEIN DDPF-RELATED"/>
    <property type="match status" value="1"/>
</dbReference>
<dbReference type="PROSITE" id="PS50893">
    <property type="entry name" value="ABC_TRANSPORTER_2"/>
    <property type="match status" value="1"/>
</dbReference>
<protein>
    <recommendedName>
        <fullName evidence="6">ABC transporter domain-containing protein</fullName>
    </recommendedName>
</protein>
<keyword evidence="2" id="KW-0813">Transport</keyword>
<dbReference type="InterPro" id="IPR003593">
    <property type="entry name" value="AAA+_ATPase"/>
</dbReference>